<reference evidence="2" key="1">
    <citation type="submission" date="2017-02" db="EMBL/GenBank/DDBJ databases">
        <title>Comparative genomics and description of representatives of a novel lineage of planctomycetes thriving in anoxic sediments.</title>
        <authorList>
            <person name="Spring S."/>
            <person name="Bunk B."/>
            <person name="Sproer C."/>
        </authorList>
    </citation>
    <scope>NUCLEOTIDE SEQUENCE [LARGE SCALE GENOMIC DNA]</scope>
    <source>
        <strain evidence="2">SM-Chi-D1</strain>
    </source>
</reference>
<organism evidence="1 2">
    <name type="scientific">Limihaloglobus sulfuriphilus</name>
    <dbReference type="NCBI Taxonomy" id="1851148"/>
    <lineage>
        <taxon>Bacteria</taxon>
        <taxon>Pseudomonadati</taxon>
        <taxon>Planctomycetota</taxon>
        <taxon>Phycisphaerae</taxon>
        <taxon>Sedimentisphaerales</taxon>
        <taxon>Sedimentisphaeraceae</taxon>
        <taxon>Limihaloglobus</taxon>
    </lineage>
</organism>
<dbReference type="EMBL" id="CP019646">
    <property type="protein sequence ID" value="AQQ72122.1"/>
    <property type="molecule type" value="Genomic_DNA"/>
</dbReference>
<dbReference type="KEGG" id="pbas:SMSP2_02503"/>
<name>A0A1Q2MIP1_9BACT</name>
<keyword evidence="2" id="KW-1185">Reference proteome</keyword>
<evidence type="ECO:0000313" key="1">
    <source>
        <dbReference type="EMBL" id="AQQ72122.1"/>
    </source>
</evidence>
<dbReference type="Proteomes" id="UP000188181">
    <property type="component" value="Chromosome"/>
</dbReference>
<protein>
    <submittedName>
        <fullName evidence="1">Uncharacterized protein</fullName>
    </submittedName>
</protein>
<evidence type="ECO:0000313" key="2">
    <source>
        <dbReference type="Proteomes" id="UP000188181"/>
    </source>
</evidence>
<gene>
    <name evidence="1" type="ORF">SMSP2_02503</name>
</gene>
<sequence>MNIMPNKNQKLLVICHYKCIIAYDLDGMYCSMEFVNE</sequence>
<proteinExistence type="predicted"/>
<accession>A0A1Q2MIP1</accession>
<dbReference type="AlphaFoldDB" id="A0A1Q2MIP1"/>